<feature type="signal peptide" evidence="2">
    <location>
        <begin position="1"/>
        <end position="23"/>
    </location>
</feature>
<dbReference type="SUPFAM" id="SSF74853">
    <property type="entry name" value="Lamin A/C globular tail domain"/>
    <property type="match status" value="2"/>
</dbReference>
<dbReference type="AlphaFoldDB" id="A0AA51N800"/>
<dbReference type="PROSITE" id="PS51841">
    <property type="entry name" value="LTD"/>
    <property type="match status" value="2"/>
</dbReference>
<feature type="domain" description="LTD" evidence="3">
    <location>
        <begin position="327"/>
        <end position="440"/>
    </location>
</feature>
<dbReference type="Pfam" id="PF13205">
    <property type="entry name" value="Big_5"/>
    <property type="match status" value="1"/>
</dbReference>
<keyword evidence="1 2" id="KW-0732">Signal</keyword>
<dbReference type="InterPro" id="IPR032812">
    <property type="entry name" value="SbsA_Ig"/>
</dbReference>
<evidence type="ECO:0000259" key="3">
    <source>
        <dbReference type="PROSITE" id="PS51841"/>
    </source>
</evidence>
<keyword evidence="5" id="KW-1185">Reference proteome</keyword>
<dbReference type="InterPro" id="IPR014755">
    <property type="entry name" value="Cu-Rt/internalin_Ig-like"/>
</dbReference>
<evidence type="ECO:0000256" key="1">
    <source>
        <dbReference type="ARBA" id="ARBA00022729"/>
    </source>
</evidence>
<dbReference type="Gene3D" id="2.60.40.1220">
    <property type="match status" value="4"/>
</dbReference>
<evidence type="ECO:0000313" key="4">
    <source>
        <dbReference type="EMBL" id="WMN07832.1"/>
    </source>
</evidence>
<proteinExistence type="predicted"/>
<accession>A0AA51N800</accession>
<dbReference type="Pfam" id="PF00932">
    <property type="entry name" value="LTD"/>
    <property type="match status" value="2"/>
</dbReference>
<protein>
    <submittedName>
        <fullName evidence="4">Lamin tail domain-containing protein</fullName>
    </submittedName>
</protein>
<reference evidence="4" key="1">
    <citation type="submission" date="2023-08" db="EMBL/GenBank/DDBJ databases">
        <title>Comparative genomics and taxonomic characterization of three novel marine species of genus Marivirga.</title>
        <authorList>
            <person name="Muhammad N."/>
            <person name="Kim S.-G."/>
        </authorList>
    </citation>
    <scope>NUCLEOTIDE SEQUENCE [LARGE SCALE GENOMIC DNA]</scope>
    <source>
        <strain evidence="4">ABR2-2</strain>
    </source>
</reference>
<sequence>MIKNLTTLIVLFCFCLFSLNAQIVYDDFSDGDLNDSPEWNGNIEDFIINDAFQLQLNFEDDPLRSSYISTAISNNSLELKEWRFDIKLDFNPSNSNRVEIYLASTTENLLDYENTGSIQEGYYLEIGENGTEDGVSLFYRNGQTTLLIARGGDGLFASAFDLRVRVRRDENAIWEIAVDPSKGESFEVLASGQEASLSAATSLGFICYFTSSRSSSFYFDNIYFGNYVFDTIPPSIQEYKIIGNNQIELIYNEELSQVNNSIYSLQPDDINPLQVEQKDDTVRITFENSFENGRNYFLLAENISDLKGNITVLDSLEFLYFELENAEPGDIIISEFFPDPTPVLGLPDEEFVEIYNRSDKFIDLKGWKISDDTESEGSLPSFVLYPKEYIILAPASAKDGYANFGEVLVPSSWRSLNNGGDSIEIKDSSGVIIDALAYDRSWFQDEEKSEGGYSLELINPSLICFDIKNWKGSEADQGGTPGMVNSTYDSSFTGQPARIVSFYSSSPIQLEIIFDKKMDMESLVNASYLLQSGDQIDSIIVDRQNENSVKLNLQNKLQNDVTYTITIEEVSDCNGNIAEDLSASFLYDIEPPQLDSLFFLSDSILLLTFTEPIDTLSAENLSNYSLSPQITLTKAQIWSKNQLLLIWENRWIAGFPYSVTVDSISDLSGNFMTQLKQEIIMKKPAKPTFNDLIITEIMANPKEDQILPNRQFVEIYNATDQLLFLTDVQFMDERDTVNLGLNYIEPNEYILITATSAVEDLSSYGRVIALSPWPNLNNRGDNLQLVTDEQIINQAFYSESWYKENSKYDEGGWSLEMIDTGSPCLGISNWRASVDEKQATPGVENSVMESNTDQSGPELANAYAPNTKEVIVDFNEPIDITNIRRNQFRIVPEITIAKIELLDLNRIKLVLQADLKAKVSYTLVVDNLTDCEGNIILSDQNQTSFALAEPPIQGDVVLNEVLYDQKSGGADFIELLNISDKYVNLIGWIVKGNNNEEVIFENENVIISPGQFLVITSDKASIIKDYPTSHVAQNIYETSFPALSNGKGVVSITSANEALTEYFEYSDDMHLPFLRTTDGVSLERIHPDAPIDKAESWNSAASSVGFATPGKENSQRTSGDIDFGTIAAKPKTFAHDQPGRNYTIINYQLEDVGSMATVKIFDMKGNVITTLANNETLSNTGFFRWDGVDFNGRKVRTGYYIIYFQLFDSDGNTKVVKETVAVGF</sequence>
<feature type="domain" description="LTD" evidence="3">
    <location>
        <begin position="941"/>
        <end position="1067"/>
    </location>
</feature>
<feature type="chain" id="PRO_5041464851" evidence="2">
    <location>
        <begin position="24"/>
        <end position="1224"/>
    </location>
</feature>
<gene>
    <name evidence="4" type="ORF">QYS48_30030</name>
</gene>
<dbReference type="Gene3D" id="2.60.40.1260">
    <property type="entry name" value="Lamin Tail domain"/>
    <property type="match status" value="2"/>
</dbReference>
<evidence type="ECO:0000313" key="5">
    <source>
        <dbReference type="Proteomes" id="UP001244443"/>
    </source>
</evidence>
<dbReference type="EMBL" id="CP129970">
    <property type="protein sequence ID" value="WMN07832.1"/>
    <property type="molecule type" value="Genomic_DNA"/>
</dbReference>
<dbReference type="InterPro" id="IPR036415">
    <property type="entry name" value="Lamin_tail_dom_sf"/>
</dbReference>
<dbReference type="Proteomes" id="UP001244443">
    <property type="component" value="Chromosome"/>
</dbReference>
<evidence type="ECO:0000256" key="2">
    <source>
        <dbReference type="SAM" id="SignalP"/>
    </source>
</evidence>
<dbReference type="Gene3D" id="2.60.40.4070">
    <property type="match status" value="1"/>
</dbReference>
<name>A0AA51N800_9BACT</name>
<dbReference type="RefSeq" id="WP_308358109.1">
    <property type="nucleotide sequence ID" value="NZ_CP129970.2"/>
</dbReference>
<dbReference type="InterPro" id="IPR001322">
    <property type="entry name" value="Lamin_tail_dom"/>
</dbReference>
<organism evidence="4 5">
    <name type="scientific">Marivirga arenosa</name>
    <dbReference type="NCBI Taxonomy" id="3059076"/>
    <lineage>
        <taxon>Bacteria</taxon>
        <taxon>Pseudomonadati</taxon>
        <taxon>Bacteroidota</taxon>
        <taxon>Cytophagia</taxon>
        <taxon>Cytophagales</taxon>
        <taxon>Marivirgaceae</taxon>
        <taxon>Marivirga</taxon>
    </lineage>
</organism>